<proteinExistence type="inferred from homology"/>
<dbReference type="Pfam" id="PF01095">
    <property type="entry name" value="Pectinesterase"/>
    <property type="match status" value="1"/>
</dbReference>
<evidence type="ECO:0000256" key="1">
    <source>
        <dbReference type="ARBA" id="ARBA00008891"/>
    </source>
</evidence>
<feature type="chain" id="PRO_5045434274" description="Fibronectin type-III domain-containing protein" evidence="4">
    <location>
        <begin position="24"/>
        <end position="1004"/>
    </location>
</feature>
<dbReference type="InterPro" id="IPR013783">
    <property type="entry name" value="Ig-like_fold"/>
</dbReference>
<comment type="caution">
    <text evidence="6">The sequence shown here is derived from an EMBL/GenBank/DDBJ whole genome shotgun (WGS) entry which is preliminary data.</text>
</comment>
<keyword evidence="7" id="KW-1185">Reference proteome</keyword>
<protein>
    <recommendedName>
        <fullName evidence="5">Fibronectin type-III domain-containing protein</fullName>
    </recommendedName>
</protein>
<dbReference type="InterPro" id="IPR026444">
    <property type="entry name" value="Secre_tail"/>
</dbReference>
<dbReference type="PANTHER" id="PTHR31321:SF57">
    <property type="entry name" value="PECTINESTERASE 53-RELATED"/>
    <property type="match status" value="1"/>
</dbReference>
<evidence type="ECO:0000256" key="2">
    <source>
        <dbReference type="ARBA" id="ARBA00022801"/>
    </source>
</evidence>
<keyword evidence="4" id="KW-0732">Signal</keyword>
<dbReference type="SUPFAM" id="SSF49265">
    <property type="entry name" value="Fibronectin type III"/>
    <property type="match status" value="1"/>
</dbReference>
<evidence type="ECO:0000313" key="6">
    <source>
        <dbReference type="EMBL" id="GAA4300190.1"/>
    </source>
</evidence>
<accession>A0ABP8FC52</accession>
<name>A0ABP8FC52_9BACT</name>
<sequence>MKKIYFLLGAMLVLACSFNFALAQTAASATWALTNPGAGGTGLEVATAGQVSGSKERLKNLEINQYTGLGNSQRLRIVGNTWPATQTDTIAGTYVQFAIAPNASNILTVKSIAYKLASAGGNAMRVKVFYSTDRSFKTATMIDNGSGGVDNAVPSTALTPVTAAGLSLAVPEGDSLFLRFYPWYHNQGAVATGKYLTLQDVVISGETEATAVPSSIVWASDETYSITGGLLGQGPTYSTAMKYYGKTDLPTTDTNQNLSAAAIQTVSQDWQAEPNPVEALYFQYAVSPKTGATFNVSNVSLYIGGWYSSNLRAAIYYSKDPTFANRTVLVADRDLVGNKLEPISVDLAETVNSGETFYLRIYPHNKNAEGWAKLVAVSNVTISGSALGVTIDPPTVTTATAITRISTTSATLSGTISSDGGAPVTARGMVYGTGENPSITDAKKESGAGSGSFTAELTGLSVNTKYFARAFATNSAGTAYGDLVEFTTLQELVVPTVTTAAVANVLVKSAEIGGNVTAWGGADVTARGVVWNTTGTPTLTDNKTTDGTGLGSFKSFMYGLAEKTSYHVRAYATNSVGTAYGPEVTFTTQEQAPDVTKVVAKDGTGDYTTVQAAFDAVPANYTGKYTILVKPGTYYEKLLLASNKVNVILKGENPLTTILTYDDYAGKNNLGTSGSYSVAIDADDFTAINITFQNTVVNDGSVGNQQAVALRTNGDRQAYYNCRITGYQDTYYAWGGRVVGRVYMKDCYLEGSVDFIFGRQVVVFDNCTLKVNRNGGVVTAASTEANTKFGFVFLNSAVSSKELGFDNNPITNFYLGRPWQAAPRTVFIGSSLPATLNPAGWDAWNVPPALYGEYNNSGPGAVTTNRSSISRMLTAQEAAEHTVVNIFKKETHPSYAFDWMPEVPAYVVTGVNKETLRNATFSLGQNYPNPLYGKTSIPFEVKKAGLVIIEVYNAMGVKVATVLNQQKQAGKYQVEFNTTLPGGLYYYKLTSNGLSDTRRMMIAK</sequence>
<dbReference type="InterPro" id="IPR000070">
    <property type="entry name" value="Pectinesterase_cat"/>
</dbReference>
<dbReference type="SUPFAM" id="SSF51126">
    <property type="entry name" value="Pectin lyase-like"/>
    <property type="match status" value="1"/>
</dbReference>
<keyword evidence="2" id="KW-0378">Hydrolase</keyword>
<dbReference type="PROSITE" id="PS50853">
    <property type="entry name" value="FN3"/>
    <property type="match status" value="1"/>
</dbReference>
<comment type="similarity">
    <text evidence="1">Belongs to the pectinesterase family.</text>
</comment>
<dbReference type="Pfam" id="PF18962">
    <property type="entry name" value="Por_Secre_tail"/>
    <property type="match status" value="1"/>
</dbReference>
<dbReference type="InterPro" id="IPR012334">
    <property type="entry name" value="Pectin_lyas_fold"/>
</dbReference>
<feature type="signal peptide" evidence="4">
    <location>
        <begin position="1"/>
        <end position="23"/>
    </location>
</feature>
<gene>
    <name evidence="6" type="ORF">GCM10023183_10230</name>
</gene>
<dbReference type="NCBIfam" id="TIGR04183">
    <property type="entry name" value="Por_Secre_tail"/>
    <property type="match status" value="1"/>
</dbReference>
<evidence type="ECO:0000256" key="3">
    <source>
        <dbReference type="ARBA" id="ARBA00023085"/>
    </source>
</evidence>
<dbReference type="EMBL" id="BAABGX010000001">
    <property type="protein sequence ID" value="GAA4300190.1"/>
    <property type="molecule type" value="Genomic_DNA"/>
</dbReference>
<dbReference type="Proteomes" id="UP001501844">
    <property type="component" value="Unassembled WGS sequence"/>
</dbReference>
<evidence type="ECO:0000259" key="5">
    <source>
        <dbReference type="PROSITE" id="PS50853"/>
    </source>
</evidence>
<dbReference type="PROSITE" id="PS51257">
    <property type="entry name" value="PROKAR_LIPOPROTEIN"/>
    <property type="match status" value="1"/>
</dbReference>
<dbReference type="Gene3D" id="2.160.20.10">
    <property type="entry name" value="Single-stranded right-handed beta-helix, Pectin lyase-like"/>
    <property type="match status" value="1"/>
</dbReference>
<organism evidence="6 7">
    <name type="scientific">Nibribacter koreensis</name>
    <dbReference type="NCBI Taxonomy" id="1084519"/>
    <lineage>
        <taxon>Bacteria</taxon>
        <taxon>Pseudomonadati</taxon>
        <taxon>Bacteroidota</taxon>
        <taxon>Cytophagia</taxon>
        <taxon>Cytophagales</taxon>
        <taxon>Hymenobacteraceae</taxon>
        <taxon>Nibribacter</taxon>
    </lineage>
</organism>
<evidence type="ECO:0000313" key="7">
    <source>
        <dbReference type="Proteomes" id="UP001501844"/>
    </source>
</evidence>
<dbReference type="PANTHER" id="PTHR31321">
    <property type="entry name" value="ACYL-COA THIOESTER HYDROLASE YBHC-RELATED"/>
    <property type="match status" value="1"/>
</dbReference>
<dbReference type="RefSeq" id="WP_345163078.1">
    <property type="nucleotide sequence ID" value="NZ_BAABGX010000001.1"/>
</dbReference>
<dbReference type="InterPro" id="IPR036116">
    <property type="entry name" value="FN3_sf"/>
</dbReference>
<feature type="domain" description="Fibronectin type-III" evidence="5">
    <location>
        <begin position="393"/>
        <end position="491"/>
    </location>
</feature>
<keyword evidence="3" id="KW-0063">Aspartyl esterase</keyword>
<reference evidence="7" key="1">
    <citation type="journal article" date="2019" name="Int. J. Syst. Evol. Microbiol.">
        <title>The Global Catalogue of Microorganisms (GCM) 10K type strain sequencing project: providing services to taxonomists for standard genome sequencing and annotation.</title>
        <authorList>
            <consortium name="The Broad Institute Genomics Platform"/>
            <consortium name="The Broad Institute Genome Sequencing Center for Infectious Disease"/>
            <person name="Wu L."/>
            <person name="Ma J."/>
        </authorList>
    </citation>
    <scope>NUCLEOTIDE SEQUENCE [LARGE SCALE GENOMIC DNA]</scope>
    <source>
        <strain evidence="7">JCM 17917</strain>
    </source>
</reference>
<dbReference type="InterPro" id="IPR003961">
    <property type="entry name" value="FN3_dom"/>
</dbReference>
<evidence type="ECO:0000256" key="4">
    <source>
        <dbReference type="SAM" id="SignalP"/>
    </source>
</evidence>
<dbReference type="InterPro" id="IPR011050">
    <property type="entry name" value="Pectin_lyase_fold/virulence"/>
</dbReference>
<dbReference type="Gene3D" id="2.60.40.10">
    <property type="entry name" value="Immunoglobulins"/>
    <property type="match status" value="1"/>
</dbReference>